<dbReference type="GO" id="GO:0008233">
    <property type="term" value="F:peptidase activity"/>
    <property type="evidence" value="ECO:0007669"/>
    <property type="project" value="InterPro"/>
</dbReference>
<feature type="domain" description="Peptidase S49" evidence="2">
    <location>
        <begin position="133"/>
        <end position="281"/>
    </location>
</feature>
<dbReference type="Gene3D" id="3.90.226.10">
    <property type="entry name" value="2-enoyl-CoA Hydratase, Chain A, domain 1"/>
    <property type="match status" value="1"/>
</dbReference>
<dbReference type="CDD" id="cd07022">
    <property type="entry name" value="S49_Sppa_36K_type"/>
    <property type="match status" value="1"/>
</dbReference>
<dbReference type="EMBL" id="LAZR01004307">
    <property type="protein sequence ID" value="KKN09782.1"/>
    <property type="molecule type" value="Genomic_DNA"/>
</dbReference>
<evidence type="ECO:0000313" key="3">
    <source>
        <dbReference type="EMBL" id="KKN09782.1"/>
    </source>
</evidence>
<dbReference type="InterPro" id="IPR002142">
    <property type="entry name" value="Peptidase_S49"/>
</dbReference>
<dbReference type="AlphaFoldDB" id="A0A0F9NCV9"/>
<dbReference type="InterPro" id="IPR029045">
    <property type="entry name" value="ClpP/crotonase-like_dom_sf"/>
</dbReference>
<comment type="caution">
    <text evidence="3">The sequence shown here is derived from an EMBL/GenBank/DDBJ whole genome shotgun (WGS) entry which is preliminary data.</text>
</comment>
<comment type="similarity">
    <text evidence="1">Belongs to the peptidase S49 family.</text>
</comment>
<name>A0A0F9NCV9_9ZZZZ</name>
<sequence length="300" mass="32046">MTTQFIRLTRALSGPLLIDPAFGARAATLLAHGGVRYLMASLHQDLQADAEERQAARSGARQRAGAGGVAVIPVLDAISNRPHSFGASTQEIGAMLDAAVASKDIASILLDVDSPGGTVEGVPELAEKLFAAREEKPVVAIANGMMASAAYWIGVAASEVVVTPSSSVGSIGVYTIHQDITKMLEKEGVKVTTVSFGKYKKELAPWVELTEEALEHMEQRVDEIGMWFVKDVGRFRGDTPANVRSGYGEGRVLSAKAAVKASLADRVATFEETLDRMLAKAKPRRGMRTESLRRQLDLAG</sequence>
<accession>A0A0F9NCV9</accession>
<dbReference type="Pfam" id="PF01343">
    <property type="entry name" value="Peptidase_S49"/>
    <property type="match status" value="1"/>
</dbReference>
<dbReference type="GO" id="GO:0006508">
    <property type="term" value="P:proteolysis"/>
    <property type="evidence" value="ECO:0007669"/>
    <property type="project" value="InterPro"/>
</dbReference>
<dbReference type="PANTHER" id="PTHR42987">
    <property type="entry name" value="PEPTIDASE S49"/>
    <property type="match status" value="1"/>
</dbReference>
<dbReference type="PANTHER" id="PTHR42987:SF7">
    <property type="entry name" value="SIGNAL PEPTIDE PEPTIDASE SPPA-RELATED"/>
    <property type="match status" value="1"/>
</dbReference>
<organism evidence="3">
    <name type="scientific">marine sediment metagenome</name>
    <dbReference type="NCBI Taxonomy" id="412755"/>
    <lineage>
        <taxon>unclassified sequences</taxon>
        <taxon>metagenomes</taxon>
        <taxon>ecological metagenomes</taxon>
    </lineage>
</organism>
<evidence type="ECO:0000259" key="2">
    <source>
        <dbReference type="Pfam" id="PF01343"/>
    </source>
</evidence>
<protein>
    <recommendedName>
        <fullName evidence="2">Peptidase S49 domain-containing protein</fullName>
    </recommendedName>
</protein>
<reference evidence="3" key="1">
    <citation type="journal article" date="2015" name="Nature">
        <title>Complex archaea that bridge the gap between prokaryotes and eukaryotes.</title>
        <authorList>
            <person name="Spang A."/>
            <person name="Saw J.H."/>
            <person name="Jorgensen S.L."/>
            <person name="Zaremba-Niedzwiedzka K."/>
            <person name="Martijn J."/>
            <person name="Lind A.E."/>
            <person name="van Eijk R."/>
            <person name="Schleper C."/>
            <person name="Guy L."/>
            <person name="Ettema T.J."/>
        </authorList>
    </citation>
    <scope>NUCLEOTIDE SEQUENCE</scope>
</reference>
<dbReference type="InterPro" id="IPR033855">
    <property type="entry name" value="Protein_C"/>
</dbReference>
<proteinExistence type="inferred from homology"/>
<dbReference type="SUPFAM" id="SSF52096">
    <property type="entry name" value="ClpP/crotonase"/>
    <property type="match status" value="1"/>
</dbReference>
<evidence type="ECO:0000256" key="1">
    <source>
        <dbReference type="ARBA" id="ARBA00008683"/>
    </source>
</evidence>
<dbReference type="Gene3D" id="6.20.330.10">
    <property type="match status" value="1"/>
</dbReference>
<gene>
    <name evidence="3" type="ORF">LCGC14_1043190</name>
</gene>